<dbReference type="InterPro" id="IPR011050">
    <property type="entry name" value="Pectin_lyase_fold/virulence"/>
</dbReference>
<evidence type="ECO:0000259" key="5">
    <source>
        <dbReference type="PROSITE" id="PS51766"/>
    </source>
</evidence>
<reference evidence="7" key="1">
    <citation type="submission" date="2017-09" db="EMBL/GenBank/DDBJ databases">
        <title>Depth-based differentiation of microbial function through sediment-hosted aquifers and enrichment of novel symbionts in the deep terrestrial subsurface.</title>
        <authorList>
            <person name="Probst A.J."/>
            <person name="Ladd B."/>
            <person name="Jarett J.K."/>
            <person name="Geller-Mcgrath D.E."/>
            <person name="Sieber C.M.K."/>
            <person name="Emerson J.B."/>
            <person name="Anantharaman K."/>
            <person name="Thomas B.C."/>
            <person name="Malmstrom R."/>
            <person name="Stieglmeier M."/>
            <person name="Klingl A."/>
            <person name="Woyke T."/>
            <person name="Ryan C.M."/>
            <person name="Banfield J.F."/>
        </authorList>
    </citation>
    <scope>NUCLEOTIDE SEQUENCE [LARGE SCALE GENOMIC DNA]</scope>
</reference>
<dbReference type="GO" id="GO:0000272">
    <property type="term" value="P:polysaccharide catabolic process"/>
    <property type="evidence" value="ECO:0007669"/>
    <property type="project" value="InterPro"/>
</dbReference>
<dbReference type="InterPro" id="IPR002105">
    <property type="entry name" value="Dockerin_1_rpt"/>
</dbReference>
<evidence type="ECO:0000256" key="3">
    <source>
        <dbReference type="SAM" id="MobiDB-lite"/>
    </source>
</evidence>
<dbReference type="PANTHER" id="PTHR26391:SF18">
    <property type="entry name" value="PROTEIN KINASE RECEPTOR TIE-1, PUTATIVE-RELATED"/>
    <property type="match status" value="1"/>
</dbReference>
<dbReference type="SUPFAM" id="SSF49265">
    <property type="entry name" value="Fibronectin type III"/>
    <property type="match status" value="1"/>
</dbReference>
<dbReference type="Gene3D" id="2.160.20.10">
    <property type="entry name" value="Single-stranded right-handed beta-helix, Pectin lyase-like"/>
    <property type="match status" value="1"/>
</dbReference>
<keyword evidence="1" id="KW-0732">Signal</keyword>
<sequence>MENSNVRQNIIGMFLLFLCFSFTFFTLSFSFASAQDITSGLVGHWKFDEGSGTVAGDSSGLGNNGTLTNGPVWGVGKVGGALSFDGSDDYINLNTLNVSGSALTLSAWIRGDTFLPSDARVISKSIGTAEQDHYWMLSIIDNGGIKLRFRLKTNGTTNTLIASSGNLSPNTWYHVIARYDGSTMKLYLNGAEVGSTSKTGTLDTSNIVGVNIARNPDGYGKWDGLIDDVRIYNRALAQTDITALYNYTGVSDTEAPSMPTNLTATAQSSTQINLSWNASIDNVGVTGYKIYRCSGSGCTPITQITLSTSLGQFTQTYSDTGLSANTTYRYMIAAIDTTGNESPQSTIIQATTLALDTQAPSTPTGFSATAQSAIQTFLSWNASFDTGGSGLSHYELYRCQGTSCTPTTLVASPTGTIHADNSLTPETTYRYRVRSVDGAGNTSNYSNMQTATTPESNDPTTLPLLRLSDFVYEGGFKMPSGQYGSDGNSLFSYTDGAMAYDWDNNRFFTFGHTYGDYIAQVNNPGLGLATNPALLPTATVQQNFADVLNGVPIPAAIDTIVGIEYVNGTLIGNAMNYYDAGHTVPESLFVIANPDNLATTPVQGYYNSGYGSHTANWTSPIPAEWQPILGGHTHIAGGSSGWPIIGRLSVGPSLFTFNPSNLQSMTRWMDFNLTNPIHSDLSNTSLTNDLWTHLTKASYGFIVPGTRTYAVLGNSGGHNSGICYKCTNDQGTTYGGYGSYEAADNYWYYWLFDMSDIINAINPWDPRPYERGIFPKPINTSSNEMGNSSFDPTTNMVYAYLPRMLSGPTPGVIAYSFTIGGGSGDTTAPTVSLTQPINSATVSNTITILASAFDNIGISGVQFLLNGANLGAEDTTAPYSITWDTTTVTNGSYALTAEATDLVGNTMLSLSIPVTVNNLAVLPSACTPLPAPNNTVVNVSTVAQLRNAVANLNSNTTIMIASGTYNLTDTLFIPQGISNITFRSTTGNRSDVIIDGGTMTSGLNFGFWGDNISNITFADFTIRDFTEHAFIMNGRVEAPKWHNVRMIDIGDQFIKNNPLIVGTEGVDNGIVECSIMEYSTFAPDTYTNGVDVHSGKNWLIRNNTFRNIRTITGLAGPAILMWNTSQNTITENNVFLNTHRGISYGLIDQSGRADHSGGIIRNNFFYRSSSQSGDVGIHVADSPNTKVLNNTVILSGTYPNAIEYRYPQTTGTEVRYNLTDANITALNGATGIVSGNVTNAQSNWFVNPAIGNLHLTSSATLAINNALTHINVPTDYDGDTRPQGIMADVGADEYTGALQSLIGDINSDGTVNSLDWSIMSSQWFTSNTQSDLNTDGIVNSIDFSLMNGNWGRVR</sequence>
<dbReference type="SMART" id="SM00560">
    <property type="entry name" value="LamGL"/>
    <property type="match status" value="1"/>
</dbReference>
<comment type="caution">
    <text evidence="6">The sequence shown here is derived from an EMBL/GenBank/DDBJ whole genome shotgun (WGS) entry which is preliminary data.</text>
</comment>
<dbReference type="Gene3D" id="1.10.1330.10">
    <property type="entry name" value="Dockerin domain"/>
    <property type="match status" value="1"/>
</dbReference>
<dbReference type="Gene3D" id="2.60.40.10">
    <property type="entry name" value="Immunoglobulins"/>
    <property type="match status" value="3"/>
</dbReference>
<dbReference type="Pfam" id="PF00404">
    <property type="entry name" value="Dockerin_1"/>
    <property type="match status" value="1"/>
</dbReference>
<dbReference type="Proteomes" id="UP000229098">
    <property type="component" value="Unassembled WGS sequence"/>
</dbReference>
<dbReference type="InterPro" id="IPR036439">
    <property type="entry name" value="Dockerin_dom_sf"/>
</dbReference>
<dbReference type="CDD" id="cd00063">
    <property type="entry name" value="FN3"/>
    <property type="match status" value="2"/>
</dbReference>
<dbReference type="InterPro" id="IPR016134">
    <property type="entry name" value="Dockerin_dom"/>
</dbReference>
<organism evidence="6 7">
    <name type="scientific">Candidatus Ryanbacteria bacterium CG10_big_fil_rev_8_21_14_0_10_43_42</name>
    <dbReference type="NCBI Taxonomy" id="1974864"/>
    <lineage>
        <taxon>Bacteria</taxon>
        <taxon>Candidatus Ryaniibacteriota</taxon>
    </lineage>
</organism>
<feature type="domain" description="Dockerin" evidence="5">
    <location>
        <begin position="1298"/>
        <end position="1354"/>
    </location>
</feature>
<gene>
    <name evidence="6" type="ORF">COU90_02290</name>
</gene>
<dbReference type="PROSITE" id="PS50853">
    <property type="entry name" value="FN3"/>
    <property type="match status" value="2"/>
</dbReference>
<dbReference type="EMBL" id="PFEF01000005">
    <property type="protein sequence ID" value="PJE64648.1"/>
    <property type="molecule type" value="Genomic_DNA"/>
</dbReference>
<dbReference type="Gene3D" id="2.60.120.200">
    <property type="match status" value="1"/>
</dbReference>
<evidence type="ECO:0000256" key="1">
    <source>
        <dbReference type="ARBA" id="ARBA00022729"/>
    </source>
</evidence>
<dbReference type="InterPro" id="IPR003961">
    <property type="entry name" value="FN3_dom"/>
</dbReference>
<dbReference type="GO" id="GO:0004553">
    <property type="term" value="F:hydrolase activity, hydrolyzing O-glycosyl compounds"/>
    <property type="evidence" value="ECO:0007669"/>
    <property type="project" value="InterPro"/>
</dbReference>
<evidence type="ECO:0000259" key="4">
    <source>
        <dbReference type="PROSITE" id="PS50853"/>
    </source>
</evidence>
<feature type="region of interest" description="Disordered" evidence="3">
    <location>
        <begin position="440"/>
        <end position="459"/>
    </location>
</feature>
<dbReference type="InterPro" id="IPR012334">
    <property type="entry name" value="Pectin_lyas_fold"/>
</dbReference>
<dbReference type="Pfam" id="PF17957">
    <property type="entry name" value="Big_7"/>
    <property type="match status" value="1"/>
</dbReference>
<dbReference type="PROSITE" id="PS51766">
    <property type="entry name" value="DOCKERIN"/>
    <property type="match status" value="1"/>
</dbReference>
<name>A0A2M8KXI3_9BACT</name>
<dbReference type="SUPFAM" id="SSF63446">
    <property type="entry name" value="Type I dockerin domain"/>
    <property type="match status" value="1"/>
</dbReference>
<evidence type="ECO:0000313" key="6">
    <source>
        <dbReference type="EMBL" id="PJE64648.1"/>
    </source>
</evidence>
<evidence type="ECO:0000313" key="7">
    <source>
        <dbReference type="Proteomes" id="UP000229098"/>
    </source>
</evidence>
<dbReference type="InterPro" id="IPR013783">
    <property type="entry name" value="Ig-like_fold"/>
</dbReference>
<feature type="domain" description="Fibronectin type-III" evidence="4">
    <location>
        <begin position="258"/>
        <end position="355"/>
    </location>
</feature>
<dbReference type="Pfam" id="PF00041">
    <property type="entry name" value="fn3"/>
    <property type="match status" value="1"/>
</dbReference>
<dbReference type="SUPFAM" id="SSF51126">
    <property type="entry name" value="Pectin lyase-like"/>
    <property type="match status" value="1"/>
</dbReference>
<dbReference type="SUPFAM" id="SSF49899">
    <property type="entry name" value="Concanavalin A-like lectins/glucanases"/>
    <property type="match status" value="1"/>
</dbReference>
<evidence type="ECO:0000256" key="2">
    <source>
        <dbReference type="ARBA" id="ARBA00023157"/>
    </source>
</evidence>
<dbReference type="InterPro" id="IPR013320">
    <property type="entry name" value="ConA-like_dom_sf"/>
</dbReference>
<dbReference type="PANTHER" id="PTHR26391">
    <property type="entry name" value="INACTIVE TYROSINE-PROTEIN KINASE 7"/>
    <property type="match status" value="1"/>
</dbReference>
<dbReference type="InterPro" id="IPR036116">
    <property type="entry name" value="FN3_sf"/>
</dbReference>
<dbReference type="Pfam" id="PF13385">
    <property type="entry name" value="Laminin_G_3"/>
    <property type="match status" value="1"/>
</dbReference>
<protein>
    <submittedName>
        <fullName evidence="6">Uncharacterized protein</fullName>
    </submittedName>
</protein>
<keyword evidence="2" id="KW-1015">Disulfide bond</keyword>
<dbReference type="SMART" id="SM00060">
    <property type="entry name" value="FN3"/>
    <property type="match status" value="2"/>
</dbReference>
<dbReference type="InterPro" id="IPR006558">
    <property type="entry name" value="LamG-like"/>
</dbReference>
<accession>A0A2M8KXI3</accession>
<feature type="domain" description="Fibronectin type-III" evidence="4">
    <location>
        <begin position="359"/>
        <end position="456"/>
    </location>
</feature>
<proteinExistence type="predicted"/>